<keyword evidence="2" id="KW-1185">Reference proteome</keyword>
<dbReference type="GeneID" id="19881074"/>
<dbReference type="VEuPathDB" id="MicrosporidiaDB:VICG_00356"/>
<dbReference type="InParanoid" id="L2GPU1"/>
<dbReference type="OMA" id="IARYMEN"/>
<reference evidence="2" key="1">
    <citation type="submission" date="2011-05" db="EMBL/GenBank/DDBJ databases">
        <title>The genome sequence of Vittaforma corneae strain ATCC 50505.</title>
        <authorList>
            <consortium name="The Broad Institute Genome Sequencing Platform"/>
            <person name="Cuomo C."/>
            <person name="Didier E."/>
            <person name="Bowers L."/>
            <person name="Young S.K."/>
            <person name="Zeng Q."/>
            <person name="Gargeya S."/>
            <person name="Fitzgerald M."/>
            <person name="Haas B."/>
            <person name="Abouelleil A."/>
            <person name="Alvarado L."/>
            <person name="Arachchi H.M."/>
            <person name="Berlin A."/>
            <person name="Chapman S.B."/>
            <person name="Gearin G."/>
            <person name="Goldberg J."/>
            <person name="Griggs A."/>
            <person name="Gujja S."/>
            <person name="Hansen M."/>
            <person name="Heiman D."/>
            <person name="Howarth C."/>
            <person name="Larimer J."/>
            <person name="Lui A."/>
            <person name="MacDonald P.J.P."/>
            <person name="McCowen C."/>
            <person name="Montmayeur A."/>
            <person name="Murphy C."/>
            <person name="Neiman D."/>
            <person name="Pearson M."/>
            <person name="Priest M."/>
            <person name="Roberts A."/>
            <person name="Saif S."/>
            <person name="Shea T."/>
            <person name="Sisk P."/>
            <person name="Stolte C."/>
            <person name="Sykes S."/>
            <person name="Wortman J."/>
            <person name="Nusbaum C."/>
            <person name="Birren B."/>
        </authorList>
    </citation>
    <scope>NUCLEOTIDE SEQUENCE [LARGE SCALE GENOMIC DNA]</scope>
    <source>
        <strain evidence="2">ATCC 50505</strain>
    </source>
</reference>
<gene>
    <name evidence="1" type="ORF">VICG_00356</name>
</gene>
<evidence type="ECO:0000313" key="2">
    <source>
        <dbReference type="Proteomes" id="UP000011082"/>
    </source>
</evidence>
<dbReference type="HOGENOM" id="CLU_529991_0_0_1"/>
<dbReference type="OrthoDB" id="26242at2759"/>
<protein>
    <submittedName>
        <fullName evidence="1">Uncharacterized protein</fullName>
    </submittedName>
</protein>
<accession>L2GPU1</accession>
<sequence length="515" mass="59980">MDTTRYDLKSNSAIPDEACIKNSQDYKFPDPEDFINSSYMDFSILELQDVLIAFSKSISETKARLNYLIPKNFAKFISCKGTMEQICDDYSKNNIASSNSSSSISFIVSKFESLLKKHNINLDEIDEESVTIEVSEDAAMMNLKEMLRSNILNFSIFMETLGKYRKLVENSKKLDAIKPEIIDFLTAVYEKIVGEETPFEEMCNLTDIYLTAASYQNDYTFDQKRLKIMNTILVNFKESTYSRMRVSDEYYKYLFKSIIKVLEYLKEEQVEEAIHHFFKMFYSLLCKTDPKYCRIVLRQIADFTKSINTTASSIREFRESLSDLKTDLFNFFVSTASVDECVEIFNVFLSIFNERETKKAQDILLKKTERHLISSERHGFEFLRDQAKDVKTISSCLGSRESRNMKQLKKRIGEKKDAEIQEIVKGFKLSFEVLNGVDDGVINMETKILMEAVKIIDRSKEYHTQILCECRDLIVKHGVILYFLRSYLKLETPVLSEEERNRVESLSFQFGFLVN</sequence>
<organism evidence="1 2">
    <name type="scientific">Vittaforma corneae (strain ATCC 50505)</name>
    <name type="common">Microsporidian parasite</name>
    <name type="synonym">Nosema corneum</name>
    <dbReference type="NCBI Taxonomy" id="993615"/>
    <lineage>
        <taxon>Eukaryota</taxon>
        <taxon>Fungi</taxon>
        <taxon>Fungi incertae sedis</taxon>
        <taxon>Microsporidia</taxon>
        <taxon>Nosematidae</taxon>
        <taxon>Vittaforma</taxon>
    </lineage>
</organism>
<dbReference type="EMBL" id="JH370131">
    <property type="protein sequence ID" value="ELA42604.1"/>
    <property type="molecule type" value="Genomic_DNA"/>
</dbReference>
<name>L2GPU1_VITCO</name>
<proteinExistence type="predicted"/>
<evidence type="ECO:0000313" key="1">
    <source>
        <dbReference type="EMBL" id="ELA42604.1"/>
    </source>
</evidence>
<dbReference type="RefSeq" id="XP_007603809.1">
    <property type="nucleotide sequence ID" value="XM_007603747.1"/>
</dbReference>
<dbReference type="Proteomes" id="UP000011082">
    <property type="component" value="Unassembled WGS sequence"/>
</dbReference>
<dbReference type="AlphaFoldDB" id="L2GPU1"/>